<comment type="caution">
    <text evidence="1">The sequence shown here is derived from an EMBL/GenBank/DDBJ whole genome shotgun (WGS) entry which is preliminary data.</text>
</comment>
<sequence>FAEEFIKNQKIMENINTVTKIAEDYHKTHTYSFRDLFVCGDMAIDVWNQIKTKGINAIIVVGNIDVP</sequence>
<proteinExistence type="predicted"/>
<gene>
    <name evidence="1" type="ORF">S06H3_66232</name>
</gene>
<reference evidence="1" key="1">
    <citation type="journal article" date="2014" name="Front. Microbiol.">
        <title>High frequency of phylogenetically diverse reductive dehalogenase-homologous genes in deep subseafloor sedimentary metagenomes.</title>
        <authorList>
            <person name="Kawai M."/>
            <person name="Futagami T."/>
            <person name="Toyoda A."/>
            <person name="Takaki Y."/>
            <person name="Nishi S."/>
            <person name="Hori S."/>
            <person name="Arai W."/>
            <person name="Tsubouchi T."/>
            <person name="Morono Y."/>
            <person name="Uchiyama I."/>
            <person name="Ito T."/>
            <person name="Fujiyama A."/>
            <person name="Inagaki F."/>
            <person name="Takami H."/>
        </authorList>
    </citation>
    <scope>NUCLEOTIDE SEQUENCE</scope>
    <source>
        <strain evidence="1">Expedition CK06-06</strain>
    </source>
</reference>
<feature type="non-terminal residue" evidence="1">
    <location>
        <position position="1"/>
    </location>
</feature>
<dbReference type="AlphaFoldDB" id="X1QAG0"/>
<protein>
    <submittedName>
        <fullName evidence="1">Uncharacterized protein</fullName>
    </submittedName>
</protein>
<evidence type="ECO:0000313" key="1">
    <source>
        <dbReference type="EMBL" id="GAI65218.1"/>
    </source>
</evidence>
<dbReference type="EMBL" id="BARV01045010">
    <property type="protein sequence ID" value="GAI65218.1"/>
    <property type="molecule type" value="Genomic_DNA"/>
</dbReference>
<organism evidence="1">
    <name type="scientific">marine sediment metagenome</name>
    <dbReference type="NCBI Taxonomy" id="412755"/>
    <lineage>
        <taxon>unclassified sequences</taxon>
        <taxon>metagenomes</taxon>
        <taxon>ecological metagenomes</taxon>
    </lineage>
</organism>
<feature type="non-terminal residue" evidence="1">
    <location>
        <position position="67"/>
    </location>
</feature>
<name>X1QAG0_9ZZZZ</name>
<accession>X1QAG0</accession>